<keyword evidence="4" id="KW-1185">Reference proteome</keyword>
<feature type="compositionally biased region" description="Polar residues" evidence="1">
    <location>
        <begin position="49"/>
        <end position="63"/>
    </location>
</feature>
<organism evidence="3 4">
    <name type="scientific">Drechmeria coniospora</name>
    <name type="common">Nematophagous fungus</name>
    <name type="synonym">Meria coniospora</name>
    <dbReference type="NCBI Taxonomy" id="98403"/>
    <lineage>
        <taxon>Eukaryota</taxon>
        <taxon>Fungi</taxon>
        <taxon>Dikarya</taxon>
        <taxon>Ascomycota</taxon>
        <taxon>Pezizomycotina</taxon>
        <taxon>Sordariomycetes</taxon>
        <taxon>Hypocreomycetidae</taxon>
        <taxon>Hypocreales</taxon>
        <taxon>Ophiocordycipitaceae</taxon>
        <taxon>Drechmeria</taxon>
    </lineage>
</organism>
<feature type="compositionally biased region" description="Basic and acidic residues" evidence="1">
    <location>
        <begin position="452"/>
        <end position="466"/>
    </location>
</feature>
<feature type="region of interest" description="Disordered" evidence="1">
    <location>
        <begin position="1"/>
        <end position="65"/>
    </location>
</feature>
<feature type="region of interest" description="Disordered" evidence="1">
    <location>
        <begin position="434"/>
        <end position="466"/>
    </location>
</feature>
<dbReference type="Pfam" id="PF19050">
    <property type="entry name" value="PhoD_2"/>
    <property type="match status" value="2"/>
</dbReference>
<feature type="compositionally biased region" description="Basic and acidic residues" evidence="1">
    <location>
        <begin position="267"/>
        <end position="278"/>
    </location>
</feature>
<dbReference type="PANTHER" id="PTHR46689">
    <property type="entry name" value="MEMBRANE PROTEIN, PUTATIVE-RELATED"/>
    <property type="match status" value="1"/>
</dbReference>
<feature type="compositionally biased region" description="Basic and acidic residues" evidence="1">
    <location>
        <begin position="23"/>
        <end position="34"/>
    </location>
</feature>
<name>A0A151GKB2_DRECN</name>
<feature type="compositionally biased region" description="Polar residues" evidence="1">
    <location>
        <begin position="97"/>
        <end position="106"/>
    </location>
</feature>
<feature type="region of interest" description="Disordered" evidence="1">
    <location>
        <begin position="1461"/>
        <end position="1531"/>
    </location>
</feature>
<dbReference type="GeneID" id="63717199"/>
<evidence type="ECO:0000313" key="3">
    <source>
        <dbReference type="EMBL" id="KYK57545.1"/>
    </source>
</evidence>
<dbReference type="InterPro" id="IPR043904">
    <property type="entry name" value="PhoD_2-like"/>
</dbReference>
<dbReference type="CDD" id="cd07389">
    <property type="entry name" value="MPP_PhoD"/>
    <property type="match status" value="1"/>
</dbReference>
<dbReference type="InParanoid" id="A0A151GKB2"/>
<feature type="compositionally biased region" description="Basic and acidic residues" evidence="1">
    <location>
        <begin position="1250"/>
        <end position="1266"/>
    </location>
</feature>
<dbReference type="Proteomes" id="UP000076580">
    <property type="component" value="Chromosome 02"/>
</dbReference>
<protein>
    <recommendedName>
        <fullName evidence="2">PhoD-like phosphatase domain-containing protein</fullName>
    </recommendedName>
</protein>
<proteinExistence type="predicted"/>
<dbReference type="PANTHER" id="PTHR46689:SF1">
    <property type="entry name" value="PHOD-LIKE PHOSPHATASE DOMAIN-CONTAINING PROTEIN"/>
    <property type="match status" value="1"/>
</dbReference>
<evidence type="ECO:0000313" key="4">
    <source>
        <dbReference type="Proteomes" id="UP000076580"/>
    </source>
</evidence>
<feature type="compositionally biased region" description="Acidic residues" evidence="1">
    <location>
        <begin position="1461"/>
        <end position="1474"/>
    </location>
</feature>
<sequence>MSAPYWGQLPEPKVVGQRSQLPGDHHPFPPHDNDDNSYSLPLDPRTGTHHASVQTTATNSTFGPHSPVDVFVGQGLAPRPADFQRVMVDGAAVVSENQQARMSHPNNDPLCSSALPPAPSDERRGPPISYFSLPRSSYNGSDAHPTPSFRPAQPQQVDWHTFQGDYIMEPDGHYTTRPGYYSAGDATAPRDGHHAHASQPRRPSADTTERRRKLAHDRSPLQKLELTLDSMTKEEKRARVQAAEQRARQRIAAKAEPLPRSQPPTARDQHQAGKKRADTPPGLQHQRPREKRPEEQQEHSGRYRVEPQHGGASSSRALADANSGIPKRNLSFRERAARTEATSPRNETQSSSAIDNGPIVPRKETNKLRKQPTADPRHQQTSADGGALRHSKRDPVDSSRIPAKAIPLSVRNKQFPAVPTSPIADPHLVHVQGANLAGGPSWAPQPTKMRRRATEPGEHVPKSPDDKAVARQVIDPTQAPRVIRDVGASRRFASHDSLSESSDHGSHIAYRKMPGAGLYKPPQWLDEWKRGTTGTLAGALLELDHTQLSTIDKDKPWWEVDGRARSNSYTSRQRKAEAFDGEYDDSSAPTRFKPALHLSCGPLLRYCGIRRERVPARTRGLVDREIWRGSIMIITSDAESSYDIAPIVRLFVQEIELLPPPPEQVDGELPPEYVDPVAGHPKLGRTGETLYVRPVELLEEAKDLSRDESDTGLFESSMSPPDIPSAVGVTDPPGSFGHRKKAIDVDGEKVQKYKDVRGFRLHAERGCTFWRFNIEVELRDKQQRIAYRVNRGPCMGFWVPPRGEAMNVMFHACNGFSLGAEPDNLSGPDPLWRDVLNSHQTKPFHAMVGGGDQIYNDCVADECALFGQWLDIQDLTQKRDAAFSAEMQDEMEAFFLQRYCMWFSQGLFGLANSQIPMVNMHGGHDIFQGYGSYPHHDMMSPVFRGLGAVAFKYYMLFQHQSLVSETEGSEPSWILGSQPGPYINELSRSVFVSMGGKMALLAVDCRTERTEKEVIADRTWDDVMNRMYAEVKRGEVEHLLVLLGVPMAYPRLARPEKASTSKFMSSVKAAVFGKPPNDTNDRVDVQHDLNDHWTGKNHMDERNIVMEDLQDLAIDNGDVHLAALGQFYSNPKMGLAKHKDPRYMLNIISSAMSDMPPSDATADALNKRNKVYHFDKKTDESMVPLFQDGVDGKSRSNKHLLPHRSWCSIRAWSPGSTPSPSPAQSVHERKPSPPPTGGGLLRRFSSKKQSKGDRVDGGRETVRGDRPPVSGGMGLLRRFSRRKSADDEGPKELMRTKSLGSGEGAQRDTIGLGRRGSEGRRADGGIAGRWPEERDEEEYAGRPSHALVAAHLSDSRGGLVQDEYAEGDESYFTARPTRRSQTMGSESAAAAEADDPMRRPFHRTPTGLSTKQLRKVEQFQVDLEGGLDITLNVEVNAKDPAGITVPYRLLVPRLLYEYERAEEEEEEQEEEVEEAASKMGTASKTGPASDLQREPSGFQKLFSPKKKAAKFTRVQEDYATSVEDEEEVRRT</sequence>
<dbReference type="RefSeq" id="XP_040656897.1">
    <property type="nucleotide sequence ID" value="XM_040801864.1"/>
</dbReference>
<comment type="caution">
    <text evidence="3">The sequence shown here is derived from an EMBL/GenBank/DDBJ whole genome shotgun (WGS) entry which is preliminary data.</text>
</comment>
<dbReference type="STRING" id="98403.A0A151GKB2"/>
<feature type="compositionally biased region" description="Polar residues" evidence="1">
    <location>
        <begin position="340"/>
        <end position="354"/>
    </location>
</feature>
<gene>
    <name evidence="3" type="ORF">DCS_04556</name>
</gene>
<feature type="compositionally biased region" description="Low complexity" evidence="1">
    <location>
        <begin position="240"/>
        <end position="256"/>
    </location>
</feature>
<feature type="region of interest" description="Disordered" evidence="1">
    <location>
        <begin position="708"/>
        <end position="739"/>
    </location>
</feature>
<dbReference type="GO" id="GO:0016020">
    <property type="term" value="C:membrane"/>
    <property type="evidence" value="ECO:0007669"/>
    <property type="project" value="TreeGrafter"/>
</dbReference>
<evidence type="ECO:0000259" key="2">
    <source>
        <dbReference type="Pfam" id="PF19050"/>
    </source>
</evidence>
<dbReference type="EMBL" id="LAYC01000002">
    <property type="protein sequence ID" value="KYK57545.1"/>
    <property type="molecule type" value="Genomic_DNA"/>
</dbReference>
<feature type="region of interest" description="Disordered" evidence="1">
    <location>
        <begin position="1209"/>
        <end position="1335"/>
    </location>
</feature>
<dbReference type="InterPro" id="IPR018946">
    <property type="entry name" value="PhoD-like_MPP"/>
</dbReference>
<feature type="domain" description="PhoD-like phosphatase" evidence="2">
    <location>
        <begin position="807"/>
        <end position="1060"/>
    </location>
</feature>
<feature type="compositionally biased region" description="Basic and acidic residues" evidence="1">
    <location>
        <begin position="291"/>
        <end position="307"/>
    </location>
</feature>
<reference evidence="3 4" key="1">
    <citation type="journal article" date="2016" name="Sci. Rep.">
        <title>Insights into Adaptations to a Near-Obligate Nematode Endoparasitic Lifestyle from the Finished Genome of Drechmeria coniospora.</title>
        <authorList>
            <person name="Zhang L."/>
            <person name="Zhou Z."/>
            <person name="Guo Q."/>
            <person name="Fokkens L."/>
            <person name="Miskei M."/>
            <person name="Pocsi I."/>
            <person name="Zhang W."/>
            <person name="Chen M."/>
            <person name="Wang L."/>
            <person name="Sun Y."/>
            <person name="Donzelli B.G."/>
            <person name="Gibson D.M."/>
            <person name="Nelson D.R."/>
            <person name="Luo J.G."/>
            <person name="Rep M."/>
            <person name="Liu H."/>
            <person name="Yang S."/>
            <person name="Wang J."/>
            <person name="Krasnoff S.B."/>
            <person name="Xu Y."/>
            <person name="Molnar I."/>
            <person name="Lin M."/>
        </authorList>
    </citation>
    <scope>NUCLEOTIDE SEQUENCE [LARGE SCALE GENOMIC DNA]</scope>
    <source>
        <strain evidence="3 4">ARSEF 6962</strain>
    </source>
</reference>
<evidence type="ECO:0000256" key="1">
    <source>
        <dbReference type="SAM" id="MobiDB-lite"/>
    </source>
</evidence>
<feature type="compositionally biased region" description="Basic and acidic residues" evidence="1">
    <location>
        <begin position="1283"/>
        <end position="1295"/>
    </location>
</feature>
<accession>A0A151GKB2</accession>
<feature type="region of interest" description="Disordered" evidence="1">
    <location>
        <begin position="170"/>
        <end position="399"/>
    </location>
</feature>
<feature type="region of interest" description="Disordered" evidence="1">
    <location>
        <begin position="97"/>
        <end position="154"/>
    </location>
</feature>
<feature type="region of interest" description="Disordered" evidence="1">
    <location>
        <begin position="1376"/>
        <end position="1406"/>
    </location>
</feature>
<feature type="domain" description="PhoD-like phosphatase" evidence="2">
    <location>
        <begin position="1082"/>
        <end position="1216"/>
    </location>
</feature>
<feature type="compositionally biased region" description="Polar residues" evidence="1">
    <location>
        <begin position="1214"/>
        <end position="1224"/>
    </location>
</feature>
<feature type="compositionally biased region" description="Acidic residues" evidence="1">
    <location>
        <begin position="1522"/>
        <end position="1531"/>
    </location>
</feature>